<sequence>MLKFWKVLCVLSLTFLITIPASSANDEVWQSIFNNIPSEKEIRQGVWQKGSLYNANVEYMITNGVDGKLSDTDTITMTVEGRGITPISFTGNKTQLTEWAKENKNDLFKAVFGNAPDTATSGRTSSQSLAQSAFMSSIYMAPNVSTEPAGAGVDSHAQIHKNSHKQIPDKNVTERGYPLPAFHCRQQSTAPSYPLAKESPRSRLCFTRIC</sequence>
<accession>A0A562S8Q8</accession>
<gene>
    <name evidence="3" type="ORF">LZ24_00438</name>
</gene>
<organism evidence="3 4">
    <name type="scientific">Desulfobotulus alkaliphilus</name>
    <dbReference type="NCBI Taxonomy" id="622671"/>
    <lineage>
        <taxon>Bacteria</taxon>
        <taxon>Pseudomonadati</taxon>
        <taxon>Thermodesulfobacteriota</taxon>
        <taxon>Desulfobacteria</taxon>
        <taxon>Desulfobacterales</taxon>
        <taxon>Desulfobacteraceae</taxon>
        <taxon>Desulfobotulus</taxon>
    </lineage>
</organism>
<feature type="signal peptide" evidence="2">
    <location>
        <begin position="1"/>
        <end position="23"/>
    </location>
</feature>
<evidence type="ECO:0000313" key="3">
    <source>
        <dbReference type="EMBL" id="TWI76816.1"/>
    </source>
</evidence>
<evidence type="ECO:0000256" key="1">
    <source>
        <dbReference type="SAM" id="MobiDB-lite"/>
    </source>
</evidence>
<dbReference type="RefSeq" id="WP_144681869.1">
    <property type="nucleotide sequence ID" value="NZ_VLLC01000002.1"/>
</dbReference>
<dbReference type="Proteomes" id="UP000318307">
    <property type="component" value="Unassembled WGS sequence"/>
</dbReference>
<evidence type="ECO:0000313" key="4">
    <source>
        <dbReference type="Proteomes" id="UP000318307"/>
    </source>
</evidence>
<name>A0A562S8Q8_9BACT</name>
<keyword evidence="2" id="KW-0732">Signal</keyword>
<reference evidence="3 4" key="1">
    <citation type="submission" date="2019-07" db="EMBL/GenBank/DDBJ databases">
        <title>Genome sequencing of 100 strains of the haloalkaliphilic chemolithoautotrophic sulfur-oxidizing bacterium Thioalkalivibrio.</title>
        <authorList>
            <person name="Muyzer G."/>
        </authorList>
    </citation>
    <scope>NUCLEOTIDE SEQUENCE [LARGE SCALE GENOMIC DNA]</scope>
    <source>
        <strain evidence="3 4">ASO4-4</strain>
    </source>
</reference>
<protein>
    <submittedName>
        <fullName evidence="3">Uncharacterized protein</fullName>
    </submittedName>
</protein>
<keyword evidence="4" id="KW-1185">Reference proteome</keyword>
<comment type="caution">
    <text evidence="3">The sequence shown here is derived from an EMBL/GenBank/DDBJ whole genome shotgun (WGS) entry which is preliminary data.</text>
</comment>
<dbReference type="EMBL" id="VLLC01000002">
    <property type="protein sequence ID" value="TWI76816.1"/>
    <property type="molecule type" value="Genomic_DNA"/>
</dbReference>
<evidence type="ECO:0000256" key="2">
    <source>
        <dbReference type="SAM" id="SignalP"/>
    </source>
</evidence>
<feature type="region of interest" description="Disordered" evidence="1">
    <location>
        <begin position="149"/>
        <end position="171"/>
    </location>
</feature>
<proteinExistence type="predicted"/>
<dbReference type="AlphaFoldDB" id="A0A562S8Q8"/>
<feature type="chain" id="PRO_5021750382" evidence="2">
    <location>
        <begin position="24"/>
        <end position="210"/>
    </location>
</feature>